<protein>
    <submittedName>
        <fullName evidence="1">Uncharacterized protein</fullName>
    </submittedName>
</protein>
<name>A0A222ZI01_9CAUD</name>
<dbReference type="EMBL" id="MF140432">
    <property type="protein sequence ID" value="ASR84088.1"/>
    <property type="molecule type" value="Genomic_DNA"/>
</dbReference>
<keyword evidence="2" id="KW-1185">Reference proteome</keyword>
<accession>A0A222ZI01</accession>
<evidence type="ECO:0000313" key="1">
    <source>
        <dbReference type="EMBL" id="ASR84088.1"/>
    </source>
</evidence>
<reference evidence="1 2" key="1">
    <citation type="submission" date="2017-05" db="EMBL/GenBank/DDBJ databases">
        <authorList>
            <person name="Otto L."/>
            <person name="Bidlack C."/>
            <person name="Kremp M."/>
            <person name="Pizzorno M."/>
            <person name="Stowe E."/>
            <person name="Krukonis G."/>
            <person name="Stoner T.H."/>
            <person name="Garlena R.A."/>
            <person name="Russell D.A."/>
            <person name="Pope W.H."/>
            <person name="Jacobs-Sera D."/>
            <person name="Hatfull G.F."/>
        </authorList>
    </citation>
    <scope>NUCLEOTIDE SEQUENCE [LARGE SCALE GENOMIC DNA]</scope>
</reference>
<dbReference type="Proteomes" id="UP000222773">
    <property type="component" value="Segment"/>
</dbReference>
<dbReference type="KEGG" id="vg:79993164"/>
<dbReference type="RefSeq" id="YP_010749824.1">
    <property type="nucleotide sequence ID" value="NC_073326.1"/>
</dbReference>
<organism evidence="1 2">
    <name type="scientific">Arthrobacter phage Teacup</name>
    <dbReference type="NCBI Taxonomy" id="2015871"/>
    <lineage>
        <taxon>Viruses</taxon>
        <taxon>Duplodnaviria</taxon>
        <taxon>Heunggongvirae</taxon>
        <taxon>Uroviricota</taxon>
        <taxon>Caudoviricetes</taxon>
        <taxon>Gordonvirus</taxon>
        <taxon>Gordonvirus teacup</taxon>
    </lineage>
</organism>
<proteinExistence type="predicted"/>
<dbReference type="GeneID" id="79993164"/>
<sequence length="146" mass="17162">MTFSMPHTVCTPAEYAALKELYPRLVEGLGDYLIPRLDIFSYENALPLVFVFMGTEKQRKFWMRDKDLNPKHVRLVTEPAYLQGLRARAVPVRVDPYWTPLGIDERVDYAASKWYLEDMESKVGSLWDIRNQENPIPENDRWIRLA</sequence>
<evidence type="ECO:0000313" key="2">
    <source>
        <dbReference type="Proteomes" id="UP000222773"/>
    </source>
</evidence>
<gene>
    <name evidence="1" type="primary">82</name>
    <name evidence="1" type="ORF">SEA_TEACUP_82</name>
</gene>